<keyword evidence="3" id="KW-1185">Reference proteome</keyword>
<dbReference type="SUPFAM" id="SSF52507">
    <property type="entry name" value="Homo-oligomeric flavin-containing Cys decarboxylases, HFCD"/>
    <property type="match status" value="1"/>
</dbReference>
<dbReference type="Gene3D" id="3.40.50.1950">
    <property type="entry name" value="Flavin prenyltransferase-like"/>
    <property type="match status" value="1"/>
</dbReference>
<sequence>MKILLIISGSIAAYKALDIIRTLKKRNYTINCILSKHGEKFITPLSVTSLSGNPVYTDSNALDTYNNIKHISITRNSDIILVAPATANIIAKTAYGIADDFSTSVLIAANIPIIMAPAMNPHMWQSKANQRNIRILESDNVKIIPPEYGYTTCGEKGYGKMANVQKIVKFIENLK</sequence>
<dbReference type="InterPro" id="IPR036551">
    <property type="entry name" value="Flavin_trans-like"/>
</dbReference>
<comment type="caution">
    <text evidence="2">The sequence shown here is derived from an EMBL/GenBank/DDBJ whole genome shotgun (WGS) entry which is preliminary data.</text>
</comment>
<dbReference type="PATRIC" id="fig|1359163.3.peg.706"/>
<dbReference type="AlphaFoldDB" id="A0A0F3NR14"/>
<dbReference type="GO" id="GO:0004633">
    <property type="term" value="F:phosphopantothenoylcysteine decarboxylase activity"/>
    <property type="evidence" value="ECO:0007669"/>
    <property type="project" value="TreeGrafter"/>
</dbReference>
<dbReference type="PANTHER" id="PTHR14359">
    <property type="entry name" value="HOMO-OLIGOMERIC FLAVIN CONTAINING CYS DECARBOXYLASE FAMILY"/>
    <property type="match status" value="1"/>
</dbReference>
<dbReference type="Proteomes" id="UP000033562">
    <property type="component" value="Unassembled WGS sequence"/>
</dbReference>
<dbReference type="PANTHER" id="PTHR14359:SF6">
    <property type="entry name" value="PHOSPHOPANTOTHENOYLCYSTEINE DECARBOXYLASE"/>
    <property type="match status" value="1"/>
</dbReference>
<evidence type="ECO:0000259" key="1">
    <source>
        <dbReference type="Pfam" id="PF02441"/>
    </source>
</evidence>
<name>A0A0F3NR14_9RICK</name>
<proteinExistence type="predicted"/>
<dbReference type="GO" id="GO:0010181">
    <property type="term" value="F:FMN binding"/>
    <property type="evidence" value="ECO:0007669"/>
    <property type="project" value="TreeGrafter"/>
</dbReference>
<dbReference type="OrthoDB" id="9802554at2"/>
<dbReference type="RefSeq" id="WP_045809077.1">
    <property type="nucleotide sequence ID" value="NZ_LANX01000001.1"/>
</dbReference>
<dbReference type="STRING" id="1359163.NLO413_0733"/>
<dbReference type="GO" id="GO:0071513">
    <property type="term" value="C:phosphopantothenoylcysteine decarboxylase complex"/>
    <property type="evidence" value="ECO:0007669"/>
    <property type="project" value="TreeGrafter"/>
</dbReference>
<dbReference type="EMBL" id="LANX01000001">
    <property type="protein sequence ID" value="KJV69344.1"/>
    <property type="molecule type" value="Genomic_DNA"/>
</dbReference>
<reference evidence="2 3" key="1">
    <citation type="submission" date="2015-02" db="EMBL/GenBank/DDBJ databases">
        <title>Genome Sequencing of Rickettsiales.</title>
        <authorList>
            <person name="Daugherty S.C."/>
            <person name="Su Q."/>
            <person name="Abolude K."/>
            <person name="Beier-Sexton M."/>
            <person name="Carlyon J.A."/>
            <person name="Carter R."/>
            <person name="Day N.P."/>
            <person name="Dumler S.J."/>
            <person name="Dyachenko V."/>
            <person name="Godinez A."/>
            <person name="Kurtti T.J."/>
            <person name="Lichay M."/>
            <person name="Mullins K.E."/>
            <person name="Ott S."/>
            <person name="Pappas-Brown V."/>
            <person name="Paris D.H."/>
            <person name="Patel P."/>
            <person name="Richards A.L."/>
            <person name="Sadzewicz L."/>
            <person name="Sears K."/>
            <person name="Seidman D."/>
            <person name="Sengamalay N."/>
            <person name="Stenos J."/>
            <person name="Tallon L.J."/>
            <person name="Vincent G."/>
            <person name="Fraser C.M."/>
            <person name="Munderloh U."/>
            <person name="Dunning-Hotopp J.C."/>
        </authorList>
    </citation>
    <scope>NUCLEOTIDE SEQUENCE [LARGE SCALE GENOMIC DNA]</scope>
    <source>
        <strain evidence="2 3">RAC413</strain>
    </source>
</reference>
<feature type="domain" description="Flavoprotein" evidence="1">
    <location>
        <begin position="1"/>
        <end position="172"/>
    </location>
</feature>
<protein>
    <submittedName>
        <fullName evidence="2">Flavofamily protein</fullName>
    </submittedName>
</protein>
<accession>A0A0F3NR14</accession>
<evidence type="ECO:0000313" key="3">
    <source>
        <dbReference type="Proteomes" id="UP000033562"/>
    </source>
</evidence>
<gene>
    <name evidence="2" type="ORF">NLO413_0733</name>
</gene>
<organism evidence="2 3">
    <name type="scientific">Candidatus Neoehrlichia procyonis str. RAC413</name>
    <dbReference type="NCBI Taxonomy" id="1359163"/>
    <lineage>
        <taxon>Bacteria</taxon>
        <taxon>Pseudomonadati</taxon>
        <taxon>Pseudomonadota</taxon>
        <taxon>Alphaproteobacteria</taxon>
        <taxon>Rickettsiales</taxon>
        <taxon>Anaplasmataceae</taxon>
        <taxon>Candidatus Neoehrlichia</taxon>
    </lineage>
</organism>
<evidence type="ECO:0000313" key="2">
    <source>
        <dbReference type="EMBL" id="KJV69344.1"/>
    </source>
</evidence>
<dbReference type="InterPro" id="IPR003382">
    <property type="entry name" value="Flavoprotein"/>
</dbReference>
<dbReference type="Pfam" id="PF02441">
    <property type="entry name" value="Flavoprotein"/>
    <property type="match status" value="1"/>
</dbReference>
<dbReference type="GO" id="GO:0015937">
    <property type="term" value="P:coenzyme A biosynthetic process"/>
    <property type="evidence" value="ECO:0007669"/>
    <property type="project" value="TreeGrafter"/>
</dbReference>